<dbReference type="GO" id="GO:0006888">
    <property type="term" value="P:endoplasmic reticulum to Golgi vesicle-mediated transport"/>
    <property type="evidence" value="ECO:0007669"/>
    <property type="project" value="TreeGrafter"/>
</dbReference>
<dbReference type="Pfam" id="PF00400">
    <property type="entry name" value="WD40"/>
    <property type="match status" value="4"/>
</dbReference>
<evidence type="ECO:0000256" key="6">
    <source>
        <dbReference type="ARBA" id="ARBA00022737"/>
    </source>
</evidence>
<dbReference type="Gene3D" id="1.25.40.470">
    <property type="match status" value="1"/>
</dbReference>
<keyword evidence="5 14" id="KW-0853">WD repeat</keyword>
<feature type="repeat" description="WD" evidence="14">
    <location>
        <begin position="224"/>
        <end position="265"/>
    </location>
</feature>
<dbReference type="InterPro" id="IPR015943">
    <property type="entry name" value="WD40/YVTN_repeat-like_dom_sf"/>
</dbReference>
<feature type="repeat" description="WD" evidence="14">
    <location>
        <begin position="138"/>
        <end position="172"/>
    </location>
</feature>
<dbReference type="GO" id="GO:0005198">
    <property type="term" value="F:structural molecule activity"/>
    <property type="evidence" value="ECO:0007669"/>
    <property type="project" value="UniProtKB-UniRule"/>
</dbReference>
<dbReference type="FunFam" id="1.25.40.470:FF:000001">
    <property type="entry name" value="Coatomer subunit beta"/>
    <property type="match status" value="1"/>
</dbReference>
<gene>
    <name evidence="17" type="ORF">GSLYS_00019755001</name>
</gene>
<dbReference type="Gene3D" id="2.130.10.10">
    <property type="entry name" value="YVTN repeat-like/Quinoprotein amine dehydrogenase"/>
    <property type="match status" value="1"/>
</dbReference>
<keyword evidence="4 13" id="KW-0963">Cytoplasm</keyword>
<comment type="subcellular location">
    <subcellularLocation>
        <location evidence="1 13">Cytoplasmic vesicle</location>
        <location evidence="1 13">COPI-coated vesicle membrane</location>
        <topology evidence="1 13">Peripheral membrane protein</topology>
        <orientation evidence="1 13">Cytoplasmic side</orientation>
    </subcellularLocation>
    <subcellularLocation>
        <location evidence="13">Golgi apparatus membrane</location>
        <topology evidence="13">Peripheral membrane protein</topology>
        <orientation evidence="13">Cytoplasmic side</orientation>
    </subcellularLocation>
    <text evidence="13">The coatomer is cytoplasmic or polymerized on the cytoplasmic side of the Golgi, as well as on the vesicles/buds originating from it.</text>
</comment>
<dbReference type="InterPro" id="IPR016453">
    <property type="entry name" value="COPB2"/>
</dbReference>
<dbReference type="InterPro" id="IPR056176">
    <property type="entry name" value="TPR_COPA_B"/>
</dbReference>
<evidence type="ECO:0000256" key="9">
    <source>
        <dbReference type="ARBA" id="ARBA00023034"/>
    </source>
</evidence>
<dbReference type="InterPro" id="IPR050844">
    <property type="entry name" value="Coatomer_complex_subunit"/>
</dbReference>
<dbReference type="CDD" id="cd00200">
    <property type="entry name" value="WD40"/>
    <property type="match status" value="1"/>
</dbReference>
<dbReference type="CDD" id="cd22947">
    <property type="entry name" value="Coatomer_WDAD_beta-like"/>
    <property type="match status" value="1"/>
</dbReference>
<dbReference type="SMART" id="SM00320">
    <property type="entry name" value="WD40"/>
    <property type="match status" value="6"/>
</dbReference>
<accession>A0AAV2II86</accession>
<keyword evidence="7 13" id="KW-0931">ER-Golgi transport</keyword>
<evidence type="ECO:0000256" key="13">
    <source>
        <dbReference type="PIRNR" id="PIRNR005567"/>
    </source>
</evidence>
<feature type="repeat" description="WD" evidence="14">
    <location>
        <begin position="180"/>
        <end position="223"/>
    </location>
</feature>
<comment type="function">
    <text evidence="12 13">The coatomer is a cytosolic protein complex that binds to dilysine motifs and reversibly associates with Golgi non-clathrin-coated vesicles, which further mediate biosynthetic protein transport from the ER, via the Golgi up to the trans Golgi network. Coatomer complex is required for budding from Golgi membranes, and is essential for the retrograde Golgi-to-ER transport of dilysine-tagged proteins.</text>
</comment>
<protein>
    <recommendedName>
        <fullName evidence="13">Coatomer subunit beta'</fullName>
    </recommendedName>
</protein>
<dbReference type="PROSITE" id="PS00678">
    <property type="entry name" value="WD_REPEATS_1"/>
    <property type="match status" value="1"/>
</dbReference>
<dbReference type="InterPro" id="IPR001680">
    <property type="entry name" value="WD40_rpt"/>
</dbReference>
<comment type="caution">
    <text evidence="17">The sequence shown here is derived from an EMBL/GenBank/DDBJ whole genome shotgun (WGS) entry which is preliminary data.</text>
</comment>
<evidence type="ECO:0000256" key="11">
    <source>
        <dbReference type="ARBA" id="ARBA00023329"/>
    </source>
</evidence>
<sequence length="999" mass="112191">MSQKLSVKRRLLSRSERVKSVELHPTEPWMLTSLYNGLAYIWNIETKQVIKTLEVSNLPVRVAKFVARKNWVITGSDDSLIRVFNYNTLEHVTHFGAHLDFIRSIAVHPTQPFILSCGDDGIIRLWNWEKKWEKTKEYRGHTYVVMQVVINPKDNNQFATASLDKTVKVWQLGTQVPNFSLKHEKGVNCVDYHPGNDKPYMATGEDGGMVRIWDYQNKSCVHVLQGHSKDVNTVVFHASLPLILSAGCDGTLRMWHSSTYKLEKTLNFGLERVWMIACQKKTNALAMACDDGSLAIRIGRDEPAISMDSSGKILWAKQMEIQQANTKAIGDREIKDGERLAVAIKDLGSCEIYPHSISHSPNGRFVVVSGDGEYIIYTAMALRSKSYGPGLEFVWSSDSSMYATMDGTFIKVFKNFKENKSFKPSFVAEGIFGDQLLGVKSTNSLVFYDWESLNLIRRIEISPKHIFWSANASLVCLATQENFYILKYNPESVQNASNDLDKVSDDGIEDAFEVLNEVNEIVSTGTWVGDCFIYINNLNRLNYYVGGEVITIAHLDRVMHLLGYIQKENRLYLGDKELNIVSYSLLLSLLEYQTAVMRKDFQTADKVLPTIPLDQRNRIAQFLEKQGFLTQALAVSIDPDHRFDLSIQLKDLATGHSIAKQCESVDKWKELSDLALKLSDMDLAQESLLQSQDLAGLLLLASSAGNRDGISKLAQSAEERGQNNVEFLANFVLGRCEDCLEILIKTGRLPEAAFFARTYLPSQISRVVCLWQQMMASHNKRVASAIADPTQYENLFPGYKELLKAEEFIKPERLKVIPAAQYSRIQSNADRVPVREMQESERIGVLTVSLQPSPGETEDEEEEGFVKVQVSGKRKAAAEVNIPESTPVEYPVPAPGQYPVPAPVEYPMSAPVEYPLPEPGQQPMPDRLSTISSNPTGQASLIQLTVDGGVTKNNKDSPALSDLERELDFDLENFNIDDFDITELDLDSEDLLSDLSDAL</sequence>
<evidence type="ECO:0000313" key="18">
    <source>
        <dbReference type="Proteomes" id="UP001497497"/>
    </source>
</evidence>
<evidence type="ECO:0000256" key="4">
    <source>
        <dbReference type="ARBA" id="ARBA00022490"/>
    </source>
</evidence>
<feature type="domain" description="COPA/B TPR" evidence="16">
    <location>
        <begin position="592"/>
        <end position="772"/>
    </location>
</feature>
<keyword evidence="8 13" id="KW-0653">Protein transport</keyword>
<keyword evidence="11 13" id="KW-0968">Cytoplasmic vesicle</keyword>
<feature type="domain" description="COPA/B second beta-propeller" evidence="15">
    <location>
        <begin position="320"/>
        <end position="575"/>
    </location>
</feature>
<keyword evidence="6" id="KW-0677">Repeat</keyword>
<feature type="repeat" description="WD" evidence="14">
    <location>
        <begin position="95"/>
        <end position="127"/>
    </location>
</feature>
<evidence type="ECO:0000256" key="5">
    <source>
        <dbReference type="ARBA" id="ARBA00022574"/>
    </source>
</evidence>
<evidence type="ECO:0000256" key="8">
    <source>
        <dbReference type="ARBA" id="ARBA00022927"/>
    </source>
</evidence>
<evidence type="ECO:0000256" key="3">
    <source>
        <dbReference type="ARBA" id="ARBA00022448"/>
    </source>
</evidence>
<dbReference type="Pfam" id="PF23953">
    <property type="entry name" value="TPR_COPA_B"/>
    <property type="match status" value="1"/>
</dbReference>
<keyword evidence="3 13" id="KW-0813">Transport</keyword>
<dbReference type="InterPro" id="IPR006692">
    <property type="entry name" value="Beta-prop_COPA/B_2nd"/>
</dbReference>
<evidence type="ECO:0000259" key="16">
    <source>
        <dbReference type="Pfam" id="PF23953"/>
    </source>
</evidence>
<feature type="repeat" description="WD" evidence="14">
    <location>
        <begin position="11"/>
        <end position="52"/>
    </location>
</feature>
<evidence type="ECO:0000256" key="10">
    <source>
        <dbReference type="ARBA" id="ARBA00023136"/>
    </source>
</evidence>
<dbReference type="GO" id="GO:0006891">
    <property type="term" value="P:intra-Golgi vesicle-mediated transport"/>
    <property type="evidence" value="ECO:0007669"/>
    <property type="project" value="TreeGrafter"/>
</dbReference>
<keyword evidence="10 13" id="KW-0472">Membrane</keyword>
<dbReference type="GO" id="GO:0006890">
    <property type="term" value="P:retrograde vesicle-mediated transport, Golgi to endoplasmic reticulum"/>
    <property type="evidence" value="ECO:0007669"/>
    <property type="project" value="TreeGrafter"/>
</dbReference>
<proteinExistence type="inferred from homology"/>
<evidence type="ECO:0000256" key="14">
    <source>
        <dbReference type="PROSITE-ProRule" id="PRU00221"/>
    </source>
</evidence>
<dbReference type="FunFam" id="2.130.10.10:FF:000016">
    <property type="entry name" value="Coatomer alpha subunit, putative"/>
    <property type="match status" value="1"/>
</dbReference>
<dbReference type="Proteomes" id="UP001497497">
    <property type="component" value="Unassembled WGS sequence"/>
</dbReference>
<dbReference type="InterPro" id="IPR036322">
    <property type="entry name" value="WD40_repeat_dom_sf"/>
</dbReference>
<comment type="subunit">
    <text evidence="13">Oligomeric complex that consists of at least the alpha, beta, beta', gamma, delta, epsilon and zeta subunits.</text>
</comment>
<evidence type="ECO:0000256" key="2">
    <source>
        <dbReference type="ARBA" id="ARBA00010844"/>
    </source>
</evidence>
<keyword evidence="18" id="KW-1185">Reference proteome</keyword>
<dbReference type="GO" id="GO:0030126">
    <property type="term" value="C:COPI vesicle coat"/>
    <property type="evidence" value="ECO:0007669"/>
    <property type="project" value="TreeGrafter"/>
</dbReference>
<dbReference type="PROSITE" id="PS50294">
    <property type="entry name" value="WD_REPEATS_REGION"/>
    <property type="match status" value="3"/>
</dbReference>
<keyword evidence="9 13" id="KW-0333">Golgi apparatus</keyword>
<dbReference type="GO" id="GO:0000139">
    <property type="term" value="C:Golgi membrane"/>
    <property type="evidence" value="ECO:0007669"/>
    <property type="project" value="UniProtKB-SubCell"/>
</dbReference>
<dbReference type="PANTHER" id="PTHR19876:SF2">
    <property type="entry name" value="COATOMER SUBUNIT BETA"/>
    <property type="match status" value="1"/>
</dbReference>
<evidence type="ECO:0000259" key="15">
    <source>
        <dbReference type="Pfam" id="PF04053"/>
    </source>
</evidence>
<name>A0AAV2II86_LYMST</name>
<evidence type="ECO:0000313" key="17">
    <source>
        <dbReference type="EMBL" id="CAL1546378.1"/>
    </source>
</evidence>
<dbReference type="PIRSF" id="PIRSF005567">
    <property type="entry name" value="Coatomer_beta'_subunit"/>
    <property type="match status" value="1"/>
</dbReference>
<comment type="similarity">
    <text evidence="2 13">Belongs to the WD repeat COPB2 family.</text>
</comment>
<evidence type="ECO:0000256" key="7">
    <source>
        <dbReference type="ARBA" id="ARBA00022892"/>
    </source>
</evidence>
<dbReference type="SUPFAM" id="SSF50978">
    <property type="entry name" value="WD40 repeat-like"/>
    <property type="match status" value="2"/>
</dbReference>
<dbReference type="AlphaFoldDB" id="A0AAV2II86"/>
<dbReference type="Pfam" id="PF04053">
    <property type="entry name" value="B-prop_COPA_B_2nd"/>
    <property type="match status" value="1"/>
</dbReference>
<dbReference type="PROSITE" id="PS50082">
    <property type="entry name" value="WD_REPEATS_2"/>
    <property type="match status" value="5"/>
</dbReference>
<reference evidence="17 18" key="1">
    <citation type="submission" date="2024-04" db="EMBL/GenBank/DDBJ databases">
        <authorList>
            <consortium name="Genoscope - CEA"/>
            <person name="William W."/>
        </authorList>
    </citation>
    <scope>NUCLEOTIDE SEQUENCE [LARGE SCALE GENOMIC DNA]</scope>
</reference>
<dbReference type="GO" id="GO:0006886">
    <property type="term" value="P:intracellular protein transport"/>
    <property type="evidence" value="ECO:0007669"/>
    <property type="project" value="UniProtKB-UniRule"/>
</dbReference>
<dbReference type="PANTHER" id="PTHR19876">
    <property type="entry name" value="COATOMER"/>
    <property type="match status" value="1"/>
</dbReference>
<evidence type="ECO:0000256" key="1">
    <source>
        <dbReference type="ARBA" id="ARBA00004347"/>
    </source>
</evidence>
<dbReference type="InterPro" id="IPR019775">
    <property type="entry name" value="WD40_repeat_CS"/>
</dbReference>
<organism evidence="17 18">
    <name type="scientific">Lymnaea stagnalis</name>
    <name type="common">Great pond snail</name>
    <name type="synonym">Helix stagnalis</name>
    <dbReference type="NCBI Taxonomy" id="6523"/>
    <lineage>
        <taxon>Eukaryota</taxon>
        <taxon>Metazoa</taxon>
        <taxon>Spiralia</taxon>
        <taxon>Lophotrochozoa</taxon>
        <taxon>Mollusca</taxon>
        <taxon>Gastropoda</taxon>
        <taxon>Heterobranchia</taxon>
        <taxon>Euthyneura</taxon>
        <taxon>Panpulmonata</taxon>
        <taxon>Hygrophila</taxon>
        <taxon>Lymnaeoidea</taxon>
        <taxon>Lymnaeidae</taxon>
        <taxon>Lymnaea</taxon>
    </lineage>
</organism>
<dbReference type="EMBL" id="CAXITT010000804">
    <property type="protein sequence ID" value="CAL1546378.1"/>
    <property type="molecule type" value="Genomic_DNA"/>
</dbReference>
<evidence type="ECO:0000256" key="12">
    <source>
        <dbReference type="ARBA" id="ARBA00025536"/>
    </source>
</evidence>